<dbReference type="AlphaFoldDB" id="A0A450YMH1"/>
<dbReference type="EMBL" id="CAADFR010000128">
    <property type="protein sequence ID" value="VFK42754.1"/>
    <property type="molecule type" value="Genomic_DNA"/>
</dbReference>
<dbReference type="InterPro" id="IPR019270">
    <property type="entry name" value="DUF2283"/>
</dbReference>
<evidence type="ECO:0000313" key="1">
    <source>
        <dbReference type="EMBL" id="VFK42754.1"/>
    </source>
</evidence>
<sequence>MQPDGSLPNRREFLDQSRRRLNSSDSLPDVTVLVCVSELAMVRLSVPVIFDFSNVKEVRRSSRTYDSVVVVECTARTLDVPPFSMAFKLLKMEGIEISGAKVELTREIEPGIIIDYDTNGHINRYRGAFSGQEGNS</sequence>
<accession>A0A450YMH1</accession>
<gene>
    <name evidence="2" type="ORF">BECKSD772E_GA0070983_11148</name>
    <name evidence="1" type="ORF">BECKSD772F_GA0070984_11288</name>
</gene>
<proteinExistence type="predicted"/>
<dbReference type="Pfam" id="PF10049">
    <property type="entry name" value="DUF2283"/>
    <property type="match status" value="1"/>
</dbReference>
<protein>
    <submittedName>
        <fullName evidence="1">Uncharacterized protein</fullName>
    </submittedName>
</protein>
<dbReference type="EMBL" id="CAADFU010000114">
    <property type="protein sequence ID" value="VFK48121.1"/>
    <property type="molecule type" value="Genomic_DNA"/>
</dbReference>
<reference evidence="1" key="1">
    <citation type="submission" date="2019-02" db="EMBL/GenBank/DDBJ databases">
        <authorList>
            <person name="Gruber-Vodicka R. H."/>
            <person name="Seah K. B. B."/>
        </authorList>
    </citation>
    <scope>NUCLEOTIDE SEQUENCE</scope>
    <source>
        <strain evidence="2">BECK_S1320</strain>
        <strain evidence="1">BECK_S1321</strain>
    </source>
</reference>
<organism evidence="1">
    <name type="scientific">Candidatus Kentrum sp. SD</name>
    <dbReference type="NCBI Taxonomy" id="2126332"/>
    <lineage>
        <taxon>Bacteria</taxon>
        <taxon>Pseudomonadati</taxon>
        <taxon>Pseudomonadota</taxon>
        <taxon>Gammaproteobacteria</taxon>
        <taxon>Candidatus Kentrum</taxon>
    </lineage>
</organism>
<evidence type="ECO:0000313" key="2">
    <source>
        <dbReference type="EMBL" id="VFK48121.1"/>
    </source>
</evidence>
<name>A0A450YMH1_9GAMM</name>